<dbReference type="PANTHER" id="PTHR10947:SF0">
    <property type="entry name" value="PHENYLALANINE--TRNA LIGASE BETA SUBUNIT"/>
    <property type="match status" value="1"/>
</dbReference>
<dbReference type="Proteomes" id="UP000249396">
    <property type="component" value="Unassembled WGS sequence"/>
</dbReference>
<dbReference type="FunFam" id="3.30.56.10:FF:000002">
    <property type="entry name" value="Phenylalanine--tRNA ligase beta subunit"/>
    <property type="match status" value="1"/>
</dbReference>
<dbReference type="EC" id="6.1.1.20" evidence="15"/>
<dbReference type="GO" id="GO:0000287">
    <property type="term" value="F:magnesium ion binding"/>
    <property type="evidence" value="ECO:0007669"/>
    <property type="project" value="UniProtKB-UniRule"/>
</dbReference>
<name>A0A2W4R857_9GAMM</name>
<evidence type="ECO:0000313" key="21">
    <source>
        <dbReference type="Proteomes" id="UP000249396"/>
    </source>
</evidence>
<keyword evidence="9 15" id="KW-0067">ATP-binding</keyword>
<evidence type="ECO:0000256" key="5">
    <source>
        <dbReference type="ARBA" id="ARBA00022555"/>
    </source>
</evidence>
<dbReference type="InterPro" id="IPR020825">
    <property type="entry name" value="Phe-tRNA_synthase-like_B3/B4"/>
</dbReference>
<evidence type="ECO:0000256" key="2">
    <source>
        <dbReference type="ARBA" id="ARBA00008653"/>
    </source>
</evidence>
<dbReference type="SMART" id="SM00874">
    <property type="entry name" value="B5"/>
    <property type="match status" value="1"/>
</dbReference>
<dbReference type="Pfam" id="PF03483">
    <property type="entry name" value="B3_4"/>
    <property type="match status" value="1"/>
</dbReference>
<dbReference type="InterPro" id="IPR041616">
    <property type="entry name" value="PheRS_beta_core"/>
</dbReference>
<evidence type="ECO:0000256" key="14">
    <source>
        <dbReference type="ARBA" id="ARBA00049255"/>
    </source>
</evidence>
<dbReference type="GO" id="GO:0005524">
    <property type="term" value="F:ATP binding"/>
    <property type="evidence" value="ECO:0007669"/>
    <property type="project" value="UniProtKB-UniRule"/>
</dbReference>
<dbReference type="InterPro" id="IPR004532">
    <property type="entry name" value="Phe-tRNA-ligase_IIc_bsu_bact"/>
</dbReference>
<dbReference type="InterPro" id="IPR002547">
    <property type="entry name" value="tRNA-bd_dom"/>
</dbReference>
<evidence type="ECO:0000259" key="17">
    <source>
        <dbReference type="PROSITE" id="PS50886"/>
    </source>
</evidence>
<dbReference type="HAMAP" id="MF_00283">
    <property type="entry name" value="Phe_tRNA_synth_beta1"/>
    <property type="match status" value="1"/>
</dbReference>
<accession>A0A2W4R857</accession>
<keyword evidence="12 15" id="KW-0648">Protein biosynthesis</keyword>
<dbReference type="InterPro" id="IPR045060">
    <property type="entry name" value="Phe-tRNA-ligase_IIc_bsu"/>
</dbReference>
<proteinExistence type="inferred from homology"/>
<dbReference type="SUPFAM" id="SSF54991">
    <property type="entry name" value="Anticodon-binding domain of PheRS"/>
    <property type="match status" value="1"/>
</dbReference>
<dbReference type="SMART" id="SM00873">
    <property type="entry name" value="B3_4"/>
    <property type="match status" value="1"/>
</dbReference>
<dbReference type="InterPro" id="IPR005121">
    <property type="entry name" value="Fdx_antiC-bd"/>
</dbReference>
<evidence type="ECO:0000256" key="8">
    <source>
        <dbReference type="ARBA" id="ARBA00022741"/>
    </source>
</evidence>
<keyword evidence="4 15" id="KW-0963">Cytoplasm</keyword>
<keyword evidence="10 15" id="KW-0460">Magnesium</keyword>
<keyword evidence="13 15" id="KW-0030">Aminoacyl-tRNA synthetase</keyword>
<dbReference type="FunFam" id="3.50.40.10:FF:000001">
    <property type="entry name" value="Phenylalanine--tRNA ligase beta subunit"/>
    <property type="match status" value="1"/>
</dbReference>
<protein>
    <recommendedName>
        <fullName evidence="15">Phenylalanine--tRNA ligase beta subunit</fullName>
        <ecNumber evidence="15">6.1.1.20</ecNumber>
    </recommendedName>
    <alternativeName>
        <fullName evidence="15">Phenylalanyl-tRNA synthetase beta subunit</fullName>
        <shortName evidence="15">PheRS</shortName>
    </alternativeName>
</protein>
<evidence type="ECO:0000256" key="6">
    <source>
        <dbReference type="ARBA" id="ARBA00022598"/>
    </source>
</evidence>
<dbReference type="SUPFAM" id="SSF50249">
    <property type="entry name" value="Nucleic acid-binding proteins"/>
    <property type="match status" value="1"/>
</dbReference>
<dbReference type="InterPro" id="IPR045864">
    <property type="entry name" value="aa-tRNA-synth_II/BPL/LPL"/>
</dbReference>
<evidence type="ECO:0000256" key="3">
    <source>
        <dbReference type="ARBA" id="ARBA00011209"/>
    </source>
</evidence>
<dbReference type="Gene3D" id="2.40.50.140">
    <property type="entry name" value="Nucleic acid-binding proteins"/>
    <property type="match status" value="1"/>
</dbReference>
<evidence type="ECO:0000256" key="11">
    <source>
        <dbReference type="ARBA" id="ARBA00022884"/>
    </source>
</evidence>
<dbReference type="PROSITE" id="PS50886">
    <property type="entry name" value="TRBD"/>
    <property type="match status" value="1"/>
</dbReference>
<dbReference type="NCBIfam" id="TIGR00472">
    <property type="entry name" value="pheT_bact"/>
    <property type="match status" value="1"/>
</dbReference>
<comment type="caution">
    <text evidence="20">The sequence shown here is derived from an EMBL/GenBank/DDBJ whole genome shotgun (WGS) entry which is preliminary data.</text>
</comment>
<keyword evidence="7 15" id="KW-0479">Metal-binding</keyword>
<feature type="binding site" evidence="15">
    <location>
        <position position="464"/>
    </location>
    <ligand>
        <name>Mg(2+)</name>
        <dbReference type="ChEBI" id="CHEBI:18420"/>
        <note>shared with alpha subunit</note>
    </ligand>
</feature>
<sequence>MRFSEAWLREFINPPLSTDQLVGQLTMAGLEVDGIEAVAGQFSGVVIGEVLAVSPHPQADRLRVCKVSAGVTEPLTIVCGAPNVEIGMKAPLALEGGVLPDGTKISKSSLRGVESFGMLCSAKELGMEDSQDGLMALPFDAPVGVDLREYLQLNDVAIEIDLTPNRADCLSVEGIAREVALLNGIDRNPPTFRATEASCEDTFPVTVDAPADCPRYLGRLIKNLDRNAATPLWMRERLRRSGLRSLGPLVDVTNYVLLELGQPLHAFDAAKLDGGIRVRHGQPGEKLLLLNGQEITLTEDVLVIADEKRPLALAGVMGGDGSSVDDTTTEIFLECAFFTPATIMGKARRYGLSTDSSHRFERGVDPQLQHRAMERASQLLLEIAGGLAGPITETLSETHLPSRHPILLRESRVEKMLGLAIPRNLLTGLLTRLGLEVEELADGWRTTPPGFRFDLAIEADLIEEIGRVYGYENIPKRNPASRMELQAVSEAVLDIERVKDLLVDRGYQEAITYSFVEPGMLAKIEPDLEPIALRNPISSDLAVMRTGLWCGLLDAALKNINRQQTRVRLFEAGLRFTRAEGKIIQEKSLAGLALGSGQDEQWGEKTRPVDFFDMKSDLEAILRLAGHENRVIFSSNKHPALHPGQSAELLLDGQHLGWLGMLHPKLEKALGFETRVFLFEMDQHRLLNRNIPAFKPLSKFPQVRRDIAIIADTQVSAFALRQCVEKLSPLIRQVLIFDVYLGTGIENGKKSVALGLVLQDDDETLTDAKIDGVMAVVLARLAEEFNATLRV</sequence>
<keyword evidence="8 15" id="KW-0547">Nucleotide-binding</keyword>
<dbReference type="EMBL" id="QJPH01000363">
    <property type="protein sequence ID" value="PZN76228.1"/>
    <property type="molecule type" value="Genomic_DNA"/>
</dbReference>
<dbReference type="PANTHER" id="PTHR10947">
    <property type="entry name" value="PHENYLALANYL-TRNA SYNTHETASE BETA CHAIN AND LEUCINE-RICH REPEAT-CONTAINING PROTEIN 47"/>
    <property type="match status" value="1"/>
</dbReference>
<feature type="domain" description="FDX-ACB" evidence="18">
    <location>
        <begin position="698"/>
        <end position="790"/>
    </location>
</feature>
<keyword evidence="5 16" id="KW-0820">tRNA-binding</keyword>
<comment type="similarity">
    <text evidence="2 15">Belongs to the phenylalanyl-tRNA synthetase beta subunit family. Type 1 subfamily.</text>
</comment>
<dbReference type="InterPro" id="IPR009061">
    <property type="entry name" value="DNA-bd_dom_put_sf"/>
</dbReference>
<dbReference type="Gene3D" id="3.30.930.10">
    <property type="entry name" value="Bira Bifunctional Protein, Domain 2"/>
    <property type="match status" value="1"/>
</dbReference>
<comment type="subcellular location">
    <subcellularLocation>
        <location evidence="1 15">Cytoplasm</location>
    </subcellularLocation>
</comment>
<organism evidence="20 21">
    <name type="scientific">Candidatus Methylumidiphilus alinenensis</name>
    <dbReference type="NCBI Taxonomy" id="2202197"/>
    <lineage>
        <taxon>Bacteria</taxon>
        <taxon>Pseudomonadati</taxon>
        <taxon>Pseudomonadota</taxon>
        <taxon>Gammaproteobacteria</taxon>
        <taxon>Methylococcales</taxon>
        <taxon>Candidatus Methylumidiphilus</taxon>
    </lineage>
</organism>
<evidence type="ECO:0000256" key="9">
    <source>
        <dbReference type="ARBA" id="ARBA00022840"/>
    </source>
</evidence>
<dbReference type="CDD" id="cd00769">
    <property type="entry name" value="PheRS_beta_core"/>
    <property type="match status" value="1"/>
</dbReference>
<keyword evidence="6 15" id="KW-0436">Ligase</keyword>
<comment type="cofactor">
    <cofactor evidence="15">
        <name>Mg(2+)</name>
        <dbReference type="ChEBI" id="CHEBI:18420"/>
    </cofactor>
    <text evidence="15">Binds 2 magnesium ions per tetramer.</text>
</comment>
<dbReference type="GO" id="GO:0009328">
    <property type="term" value="C:phenylalanine-tRNA ligase complex"/>
    <property type="evidence" value="ECO:0007669"/>
    <property type="project" value="TreeGrafter"/>
</dbReference>
<dbReference type="Pfam" id="PF01588">
    <property type="entry name" value="tRNA_bind"/>
    <property type="match status" value="1"/>
</dbReference>
<feature type="domain" description="TRNA-binding" evidence="17">
    <location>
        <begin position="39"/>
        <end position="148"/>
    </location>
</feature>
<dbReference type="Gene3D" id="3.30.70.380">
    <property type="entry name" value="Ferrodoxin-fold anticodon-binding domain"/>
    <property type="match status" value="1"/>
</dbReference>
<comment type="subunit">
    <text evidence="3 15">Tetramer of two alpha and two beta subunits.</text>
</comment>
<dbReference type="FunFam" id="2.40.50.140:FF:000045">
    <property type="entry name" value="Phenylalanine--tRNA ligase beta subunit"/>
    <property type="match status" value="1"/>
</dbReference>
<feature type="domain" description="B5" evidence="19">
    <location>
        <begin position="401"/>
        <end position="476"/>
    </location>
</feature>
<dbReference type="GO" id="GO:0006432">
    <property type="term" value="P:phenylalanyl-tRNA aminoacylation"/>
    <property type="evidence" value="ECO:0007669"/>
    <property type="project" value="UniProtKB-UniRule"/>
</dbReference>
<dbReference type="Pfam" id="PF03484">
    <property type="entry name" value="B5"/>
    <property type="match status" value="1"/>
</dbReference>
<dbReference type="Gene3D" id="3.50.40.10">
    <property type="entry name" value="Phenylalanyl-trna Synthetase, Chain B, domain 3"/>
    <property type="match status" value="1"/>
</dbReference>
<dbReference type="SMART" id="SM00896">
    <property type="entry name" value="FDX-ACB"/>
    <property type="match status" value="1"/>
</dbReference>
<keyword evidence="11 16" id="KW-0694">RNA-binding</keyword>
<dbReference type="SUPFAM" id="SSF46955">
    <property type="entry name" value="Putative DNA-binding domain"/>
    <property type="match status" value="1"/>
</dbReference>
<dbReference type="Pfam" id="PF03147">
    <property type="entry name" value="FDX-ACB"/>
    <property type="match status" value="1"/>
</dbReference>
<dbReference type="InterPro" id="IPR005146">
    <property type="entry name" value="B3/B4_tRNA-bd"/>
</dbReference>
<dbReference type="SUPFAM" id="SSF56037">
    <property type="entry name" value="PheT/TilS domain"/>
    <property type="match status" value="1"/>
</dbReference>
<dbReference type="SUPFAM" id="SSF55681">
    <property type="entry name" value="Class II aaRS and biotin synthetases"/>
    <property type="match status" value="1"/>
</dbReference>
<dbReference type="InterPro" id="IPR036690">
    <property type="entry name" value="Fdx_antiC-bd_sf"/>
</dbReference>
<feature type="binding site" evidence="15">
    <location>
        <position position="460"/>
    </location>
    <ligand>
        <name>Mg(2+)</name>
        <dbReference type="ChEBI" id="CHEBI:18420"/>
        <note>shared with alpha subunit</note>
    </ligand>
</feature>
<evidence type="ECO:0000256" key="13">
    <source>
        <dbReference type="ARBA" id="ARBA00023146"/>
    </source>
</evidence>
<dbReference type="InterPro" id="IPR005147">
    <property type="entry name" value="tRNA_synthase_B5-dom"/>
</dbReference>
<gene>
    <name evidence="15" type="primary">pheT</name>
    <name evidence="20" type="ORF">DM484_17010</name>
</gene>
<dbReference type="GO" id="GO:0000049">
    <property type="term" value="F:tRNA binding"/>
    <property type="evidence" value="ECO:0007669"/>
    <property type="project" value="UniProtKB-UniRule"/>
</dbReference>
<dbReference type="CDD" id="cd02796">
    <property type="entry name" value="tRNA_bind_bactPheRS"/>
    <property type="match status" value="1"/>
</dbReference>
<dbReference type="GO" id="GO:0004826">
    <property type="term" value="F:phenylalanine-tRNA ligase activity"/>
    <property type="evidence" value="ECO:0007669"/>
    <property type="project" value="UniProtKB-UniRule"/>
</dbReference>
<evidence type="ECO:0000256" key="7">
    <source>
        <dbReference type="ARBA" id="ARBA00022723"/>
    </source>
</evidence>
<dbReference type="AlphaFoldDB" id="A0A2W4R857"/>
<comment type="catalytic activity">
    <reaction evidence="14 15">
        <text>tRNA(Phe) + L-phenylalanine + ATP = L-phenylalanyl-tRNA(Phe) + AMP + diphosphate + H(+)</text>
        <dbReference type="Rhea" id="RHEA:19413"/>
        <dbReference type="Rhea" id="RHEA-COMP:9668"/>
        <dbReference type="Rhea" id="RHEA-COMP:9699"/>
        <dbReference type="ChEBI" id="CHEBI:15378"/>
        <dbReference type="ChEBI" id="CHEBI:30616"/>
        <dbReference type="ChEBI" id="CHEBI:33019"/>
        <dbReference type="ChEBI" id="CHEBI:58095"/>
        <dbReference type="ChEBI" id="CHEBI:78442"/>
        <dbReference type="ChEBI" id="CHEBI:78531"/>
        <dbReference type="ChEBI" id="CHEBI:456215"/>
        <dbReference type="EC" id="6.1.1.20"/>
    </reaction>
</comment>
<dbReference type="InterPro" id="IPR033714">
    <property type="entry name" value="tRNA_bind_bactPheRS"/>
</dbReference>
<evidence type="ECO:0000256" key="1">
    <source>
        <dbReference type="ARBA" id="ARBA00004496"/>
    </source>
</evidence>
<dbReference type="PROSITE" id="PS51447">
    <property type="entry name" value="FDX_ACB"/>
    <property type="match status" value="1"/>
</dbReference>
<dbReference type="FunFam" id="3.30.930.10:FF:000022">
    <property type="entry name" value="Phenylalanine--tRNA ligase beta subunit"/>
    <property type="match status" value="1"/>
</dbReference>
<evidence type="ECO:0000259" key="18">
    <source>
        <dbReference type="PROSITE" id="PS51447"/>
    </source>
</evidence>
<evidence type="ECO:0000256" key="15">
    <source>
        <dbReference type="HAMAP-Rule" id="MF_00283"/>
    </source>
</evidence>
<evidence type="ECO:0000313" key="20">
    <source>
        <dbReference type="EMBL" id="PZN76228.1"/>
    </source>
</evidence>
<evidence type="ECO:0000256" key="10">
    <source>
        <dbReference type="ARBA" id="ARBA00022842"/>
    </source>
</evidence>
<evidence type="ECO:0000256" key="12">
    <source>
        <dbReference type="ARBA" id="ARBA00022917"/>
    </source>
</evidence>
<feature type="binding site" evidence="15">
    <location>
        <position position="454"/>
    </location>
    <ligand>
        <name>Mg(2+)</name>
        <dbReference type="ChEBI" id="CHEBI:18420"/>
        <note>shared with alpha subunit</note>
    </ligand>
</feature>
<reference evidence="20 21" key="1">
    <citation type="journal article" date="2018" name="Aquat. Microb. Ecol.">
        <title>Gammaproteobacterial methanotrophs dominate.</title>
        <authorList>
            <person name="Rissanen A.J."/>
            <person name="Saarenheimo J."/>
            <person name="Tiirola M."/>
            <person name="Peura S."/>
            <person name="Aalto S.L."/>
            <person name="Karvinen A."/>
            <person name="Nykanen H."/>
        </authorList>
    </citation>
    <scope>NUCLEOTIDE SEQUENCE [LARGE SCALE GENOMIC DNA]</scope>
    <source>
        <strain evidence="20">AMbin10</strain>
    </source>
</reference>
<dbReference type="NCBIfam" id="NF045760">
    <property type="entry name" value="YtpR"/>
    <property type="match status" value="1"/>
</dbReference>
<dbReference type="Pfam" id="PF17759">
    <property type="entry name" value="tRNA_synthFbeta"/>
    <property type="match status" value="1"/>
</dbReference>
<dbReference type="Gene3D" id="3.30.56.10">
    <property type="match status" value="2"/>
</dbReference>
<evidence type="ECO:0000256" key="16">
    <source>
        <dbReference type="PROSITE-ProRule" id="PRU00209"/>
    </source>
</evidence>
<evidence type="ECO:0000256" key="4">
    <source>
        <dbReference type="ARBA" id="ARBA00022490"/>
    </source>
</evidence>
<dbReference type="InterPro" id="IPR012340">
    <property type="entry name" value="NA-bd_OB-fold"/>
</dbReference>
<feature type="binding site" evidence="15">
    <location>
        <position position="463"/>
    </location>
    <ligand>
        <name>Mg(2+)</name>
        <dbReference type="ChEBI" id="CHEBI:18420"/>
        <note>shared with alpha subunit</note>
    </ligand>
</feature>
<dbReference type="PROSITE" id="PS51483">
    <property type="entry name" value="B5"/>
    <property type="match status" value="1"/>
</dbReference>
<evidence type="ECO:0000259" key="19">
    <source>
        <dbReference type="PROSITE" id="PS51483"/>
    </source>
</evidence>